<reference evidence="2 3" key="1">
    <citation type="submission" date="2014-02" db="EMBL/GenBank/DDBJ databases">
        <title>Single nucleus genome sequencing reveals high similarity among nuclei of an endomycorrhizal fungus.</title>
        <authorList>
            <person name="Lin K."/>
            <person name="Geurts R."/>
            <person name="Zhang Z."/>
            <person name="Limpens E."/>
            <person name="Saunders D.G."/>
            <person name="Mu D."/>
            <person name="Pang E."/>
            <person name="Cao H."/>
            <person name="Cha H."/>
            <person name="Lin T."/>
            <person name="Zhou Q."/>
            <person name="Shang Y."/>
            <person name="Li Y."/>
            <person name="Ivanov S."/>
            <person name="Sharma T."/>
            <person name="Velzen R.V."/>
            <person name="Ruijter N.D."/>
            <person name="Aanen D.K."/>
            <person name="Win J."/>
            <person name="Kamoun S."/>
            <person name="Bisseling T."/>
            <person name="Huang S."/>
        </authorList>
    </citation>
    <scope>NUCLEOTIDE SEQUENCE [LARGE SCALE GENOMIC DNA]</scope>
    <source>
        <strain evidence="3">DAOM197198w</strain>
    </source>
</reference>
<keyword evidence="1" id="KW-0812">Transmembrane</keyword>
<keyword evidence="1" id="KW-1133">Transmembrane helix</keyword>
<keyword evidence="3" id="KW-1185">Reference proteome</keyword>
<accession>A0A015NGB5</accession>
<comment type="caution">
    <text evidence="2">The sequence shown here is derived from an EMBL/GenBank/DDBJ whole genome shotgun (WGS) entry which is preliminary data.</text>
</comment>
<evidence type="ECO:0000256" key="1">
    <source>
        <dbReference type="SAM" id="Phobius"/>
    </source>
</evidence>
<gene>
    <name evidence="2" type="ORF">RirG_015200</name>
</gene>
<evidence type="ECO:0000313" key="3">
    <source>
        <dbReference type="Proteomes" id="UP000022910"/>
    </source>
</evidence>
<name>A0A015NGB5_RHIIW</name>
<protein>
    <submittedName>
        <fullName evidence="2">Uncharacterized protein</fullName>
    </submittedName>
</protein>
<dbReference type="HOGENOM" id="CLU_065210_0_0_1"/>
<organism evidence="2 3">
    <name type="scientific">Rhizophagus irregularis (strain DAOM 197198w)</name>
    <name type="common">Glomus intraradices</name>
    <dbReference type="NCBI Taxonomy" id="1432141"/>
    <lineage>
        <taxon>Eukaryota</taxon>
        <taxon>Fungi</taxon>
        <taxon>Fungi incertae sedis</taxon>
        <taxon>Mucoromycota</taxon>
        <taxon>Glomeromycotina</taxon>
        <taxon>Glomeromycetes</taxon>
        <taxon>Glomerales</taxon>
        <taxon>Glomeraceae</taxon>
        <taxon>Rhizophagus</taxon>
    </lineage>
</organism>
<dbReference type="EMBL" id="JEMT01009139">
    <property type="protein sequence ID" value="EXX78413.1"/>
    <property type="molecule type" value="Genomic_DNA"/>
</dbReference>
<keyword evidence="1" id="KW-0472">Membrane</keyword>
<dbReference type="Proteomes" id="UP000022910">
    <property type="component" value="Unassembled WGS sequence"/>
</dbReference>
<sequence length="288" mass="33194">MKGVITSVIVLIVSVIFYFVYVKNNVSLFQKFSTTTNDAFEEINKLSLPAANTIMEHSIAFRKVANMIQRSPAFELHGCQISIELRKIENTITIAGNSFIEFYSEGSKIYETLDEEIGNILNRVDSKILIYLQNENNSKYFDERLNIMIKKIKEFKKLVDNGRNSIFDIVDNINNNESNFEDGIKGAEEFIKNGECDSKYLVDIIKAKRELEIVNHILNHFNNTNGNLDKMSQILNSYQGDLLNVSDEIKNVSKFEVTREDLKHLRLALDILKESHYKFIRKSLNCTL</sequence>
<feature type="transmembrane region" description="Helical" evidence="1">
    <location>
        <begin position="6"/>
        <end position="22"/>
    </location>
</feature>
<proteinExistence type="predicted"/>
<dbReference type="OrthoDB" id="2345003at2759"/>
<dbReference type="AlphaFoldDB" id="A0A015NGB5"/>
<evidence type="ECO:0000313" key="2">
    <source>
        <dbReference type="EMBL" id="EXX78413.1"/>
    </source>
</evidence>
<dbReference type="SMR" id="A0A015NGB5"/>